<accession>A0AAD4MK97</accession>
<gene>
    <name evidence="2" type="ORF">DdX_18222</name>
</gene>
<evidence type="ECO:0000313" key="2">
    <source>
        <dbReference type="EMBL" id="KAI1697885.1"/>
    </source>
</evidence>
<evidence type="ECO:0000313" key="3">
    <source>
        <dbReference type="Proteomes" id="UP001201812"/>
    </source>
</evidence>
<reference evidence="2" key="1">
    <citation type="submission" date="2022-01" db="EMBL/GenBank/DDBJ databases">
        <title>Genome Sequence Resource for Two Populations of Ditylenchus destructor, the Migratory Endoparasitic Phytonematode.</title>
        <authorList>
            <person name="Zhang H."/>
            <person name="Lin R."/>
            <person name="Xie B."/>
        </authorList>
    </citation>
    <scope>NUCLEOTIDE SEQUENCE</scope>
    <source>
        <strain evidence="2">BazhouSP</strain>
    </source>
</reference>
<dbReference type="AlphaFoldDB" id="A0AAD4MK97"/>
<organism evidence="2 3">
    <name type="scientific">Ditylenchus destructor</name>
    <dbReference type="NCBI Taxonomy" id="166010"/>
    <lineage>
        <taxon>Eukaryota</taxon>
        <taxon>Metazoa</taxon>
        <taxon>Ecdysozoa</taxon>
        <taxon>Nematoda</taxon>
        <taxon>Chromadorea</taxon>
        <taxon>Rhabditida</taxon>
        <taxon>Tylenchina</taxon>
        <taxon>Tylenchomorpha</taxon>
        <taxon>Sphaerularioidea</taxon>
        <taxon>Anguinidae</taxon>
        <taxon>Anguininae</taxon>
        <taxon>Ditylenchus</taxon>
    </lineage>
</organism>
<dbReference type="Proteomes" id="UP001201812">
    <property type="component" value="Unassembled WGS sequence"/>
</dbReference>
<sequence>MRCAVVTFLLCAALISKNRAAPTKDSAPDPEISSLLKVVIDKKLSSTDPQHIEACLSDEVKQYTLKIVTLHMAMLCFMESTYIAENGIVDVNYEDWQAYLSEIYTEAKQKAMAENNHAEVDKFVHNETQVKTIPNFLQALFKSKDHTEGAIVAAGERLLNHTKAVVEEAKVILEREKADKNIQTPADEISRDELEKGTIKPGNAVILQMKEHIKSLKNSPSQNVATKKTNVSVLDAISELEIAEAKAFNRCVIQPKLQKALKDGSAVIVPGVGVIRNGPKGSGHRH</sequence>
<comment type="caution">
    <text evidence="2">The sequence shown here is derived from an EMBL/GenBank/DDBJ whole genome shotgun (WGS) entry which is preliminary data.</text>
</comment>
<name>A0AAD4MK97_9BILA</name>
<evidence type="ECO:0000256" key="1">
    <source>
        <dbReference type="SAM" id="SignalP"/>
    </source>
</evidence>
<keyword evidence="1" id="KW-0732">Signal</keyword>
<proteinExistence type="predicted"/>
<dbReference type="EMBL" id="JAKKPZ010000245">
    <property type="protein sequence ID" value="KAI1697885.1"/>
    <property type="molecule type" value="Genomic_DNA"/>
</dbReference>
<feature type="chain" id="PRO_5041982148" evidence="1">
    <location>
        <begin position="21"/>
        <end position="286"/>
    </location>
</feature>
<keyword evidence="3" id="KW-1185">Reference proteome</keyword>
<feature type="signal peptide" evidence="1">
    <location>
        <begin position="1"/>
        <end position="20"/>
    </location>
</feature>
<protein>
    <submittedName>
        <fullName evidence="2">Uncharacterized protein</fullName>
    </submittedName>
</protein>